<evidence type="ECO:0000256" key="1">
    <source>
        <dbReference type="ARBA" id="ARBA00022630"/>
    </source>
</evidence>
<dbReference type="Gene3D" id="3.20.20.70">
    <property type="entry name" value="Aldolase class I"/>
    <property type="match status" value="1"/>
</dbReference>
<dbReference type="InterPro" id="IPR013785">
    <property type="entry name" value="Aldolase_TIM"/>
</dbReference>
<dbReference type="Proteomes" id="UP000612585">
    <property type="component" value="Unassembled WGS sequence"/>
</dbReference>
<dbReference type="PANTHER" id="PTHR43656">
    <property type="entry name" value="BINDING OXIDOREDUCTASE, PUTATIVE (AFU_ORTHOLOGUE AFUA_2G08260)-RELATED"/>
    <property type="match status" value="1"/>
</dbReference>
<dbReference type="AlphaFoldDB" id="A0A8J3YZB7"/>
<feature type="domain" description="NADH:flavin oxidoreductase/NADH oxidase N-terminal" evidence="3">
    <location>
        <begin position="4"/>
        <end position="229"/>
    </location>
</feature>
<protein>
    <submittedName>
        <fullName evidence="4">Oxidoreductase</fullName>
    </submittedName>
</protein>
<dbReference type="SUPFAM" id="SSF51395">
    <property type="entry name" value="FMN-linked oxidoreductases"/>
    <property type="match status" value="1"/>
</dbReference>
<dbReference type="RefSeq" id="WP_203989465.1">
    <property type="nucleotide sequence ID" value="NZ_BOPG01000012.1"/>
</dbReference>
<dbReference type="Pfam" id="PF00724">
    <property type="entry name" value="Oxidored_FMN"/>
    <property type="match status" value="1"/>
</dbReference>
<accession>A0A8J3YZB7</accession>
<dbReference type="InterPro" id="IPR001155">
    <property type="entry name" value="OxRdtase_FMN_N"/>
</dbReference>
<reference evidence="4" key="1">
    <citation type="submission" date="2021-01" db="EMBL/GenBank/DDBJ databases">
        <title>Whole genome shotgun sequence of Virgisporangium aurantiacum NBRC 16421.</title>
        <authorList>
            <person name="Komaki H."/>
            <person name="Tamura T."/>
        </authorList>
    </citation>
    <scope>NUCLEOTIDE SEQUENCE</scope>
    <source>
        <strain evidence="4">NBRC 16421</strain>
    </source>
</reference>
<dbReference type="InterPro" id="IPR051799">
    <property type="entry name" value="NADH_flavin_oxidoreductase"/>
</dbReference>
<evidence type="ECO:0000259" key="3">
    <source>
        <dbReference type="Pfam" id="PF00724"/>
    </source>
</evidence>
<evidence type="ECO:0000313" key="5">
    <source>
        <dbReference type="Proteomes" id="UP000612585"/>
    </source>
</evidence>
<sequence>MDPFLPATLGPLTVRNRIIKAATFEGRSPKRTVTPDLVEFHRRIAAGGVGMSTVAFCAVSLDGTTDGHQLVLTDDAVPGLRTLTDAIHGEGAAAAAQIGHAGPVANVRGVPALAPSAMVTPALKRARAATEDDLDRVVGAFAAGAKRLAEAGFDALEVHMGHNYLISAFLSPRLNRRRDRWGGPLDNRARLARRVARAVREAAPALAVTAKLNMADGVRGGLDVDESLAVAGMLRDDGTLDALELTVGSSLANPMFLFRGPPPRREFAATLPPVLRPGFAVAGRFLFRNYPFEEAYLRPLARRFLAEVRMPLILLGGINRLDTIRDALGEGFAFVAMARALLREPDLVNRMREGAASAATCVHCNKCVPTIYRRTRCALDDP</sequence>
<dbReference type="GO" id="GO:0010181">
    <property type="term" value="F:FMN binding"/>
    <property type="evidence" value="ECO:0007669"/>
    <property type="project" value="InterPro"/>
</dbReference>
<comment type="caution">
    <text evidence="4">The sequence shown here is derived from an EMBL/GenBank/DDBJ whole genome shotgun (WGS) entry which is preliminary data.</text>
</comment>
<name>A0A8J3YZB7_9ACTN</name>
<evidence type="ECO:0000256" key="2">
    <source>
        <dbReference type="ARBA" id="ARBA00023002"/>
    </source>
</evidence>
<keyword evidence="1" id="KW-0285">Flavoprotein</keyword>
<proteinExistence type="predicted"/>
<keyword evidence="2" id="KW-0560">Oxidoreductase</keyword>
<dbReference type="PANTHER" id="PTHR43656:SF2">
    <property type="entry name" value="BINDING OXIDOREDUCTASE, PUTATIVE (AFU_ORTHOLOGUE AFUA_2G08260)-RELATED"/>
    <property type="match status" value="1"/>
</dbReference>
<evidence type="ECO:0000313" key="4">
    <source>
        <dbReference type="EMBL" id="GIJ54434.1"/>
    </source>
</evidence>
<dbReference type="EMBL" id="BOPG01000012">
    <property type="protein sequence ID" value="GIJ54434.1"/>
    <property type="molecule type" value="Genomic_DNA"/>
</dbReference>
<organism evidence="4 5">
    <name type="scientific">Virgisporangium aurantiacum</name>
    <dbReference type="NCBI Taxonomy" id="175570"/>
    <lineage>
        <taxon>Bacteria</taxon>
        <taxon>Bacillati</taxon>
        <taxon>Actinomycetota</taxon>
        <taxon>Actinomycetes</taxon>
        <taxon>Micromonosporales</taxon>
        <taxon>Micromonosporaceae</taxon>
        <taxon>Virgisporangium</taxon>
    </lineage>
</organism>
<dbReference type="GO" id="GO:0016491">
    <property type="term" value="F:oxidoreductase activity"/>
    <property type="evidence" value="ECO:0007669"/>
    <property type="project" value="UniProtKB-KW"/>
</dbReference>
<gene>
    <name evidence="4" type="ORF">Vau01_019500</name>
</gene>
<keyword evidence="5" id="KW-1185">Reference proteome</keyword>